<evidence type="ECO:0000313" key="3">
    <source>
        <dbReference type="WBParaSite" id="Hba_04252"/>
    </source>
</evidence>
<keyword evidence="2" id="KW-1185">Reference proteome</keyword>
<reference evidence="3" key="1">
    <citation type="submission" date="2016-11" db="UniProtKB">
        <authorList>
            <consortium name="WormBaseParasite"/>
        </authorList>
    </citation>
    <scope>IDENTIFICATION</scope>
</reference>
<keyword evidence="1" id="KW-0812">Transmembrane</keyword>
<dbReference type="InterPro" id="IPR011042">
    <property type="entry name" value="6-blade_b-propeller_TolB-like"/>
</dbReference>
<dbReference type="SUPFAM" id="SSF101898">
    <property type="entry name" value="NHL repeat"/>
    <property type="match status" value="1"/>
</dbReference>
<accession>A0A1I7WGY2</accession>
<dbReference type="WBParaSite" id="Hba_04252">
    <property type="protein sequence ID" value="Hba_04252"/>
    <property type="gene ID" value="Hba_04252"/>
</dbReference>
<name>A0A1I7WGY2_HETBA</name>
<dbReference type="Gene3D" id="2.120.10.30">
    <property type="entry name" value="TolB, C-terminal domain"/>
    <property type="match status" value="1"/>
</dbReference>
<evidence type="ECO:0000256" key="1">
    <source>
        <dbReference type="SAM" id="Phobius"/>
    </source>
</evidence>
<keyword evidence="1" id="KW-0472">Membrane</keyword>
<feature type="transmembrane region" description="Helical" evidence="1">
    <location>
        <begin position="253"/>
        <end position="273"/>
    </location>
</feature>
<dbReference type="AlphaFoldDB" id="A0A1I7WGY2"/>
<protein>
    <submittedName>
        <fullName evidence="3">Adipocyte plasma membrane-associated protein</fullName>
    </submittedName>
</protein>
<proteinExistence type="predicted"/>
<evidence type="ECO:0000313" key="2">
    <source>
        <dbReference type="Proteomes" id="UP000095283"/>
    </source>
</evidence>
<feature type="transmembrane region" description="Helical" evidence="1">
    <location>
        <begin position="181"/>
        <end position="204"/>
    </location>
</feature>
<feature type="transmembrane region" description="Helical" evidence="1">
    <location>
        <begin position="301"/>
        <end position="321"/>
    </location>
</feature>
<sequence>MDTPTNFTCLCPHFTRYTNKSDIYRGCEDVKVALLLGSTHIVRAVDIYPPHRMLFPHFRHGGIITIRGLVADSSSVFVLSDTGRGTWPDIGLKKKGSIYQIYANSLGSGRMIIDLDILELENCDGLAMDRISGVLYFSSWSVDGRATIAVSNISGTHMSVIMDSDSSPLRKPRDLVMLEDTVLLLTYSYLVSGFFLMFLGYTLFQITSFLYASDDNLRPTSMLVDEFGDIFVMEDGTNSIVHTRFRSNSVNDGFLSVPIILIIIMAVTMLFQIKFFRKEPISRTVITHLDNRYMAIMNRTLTATVSIRSVVILHVIIYVYVFQ</sequence>
<organism evidence="2 3">
    <name type="scientific">Heterorhabditis bacteriophora</name>
    <name type="common">Entomopathogenic nematode worm</name>
    <dbReference type="NCBI Taxonomy" id="37862"/>
    <lineage>
        <taxon>Eukaryota</taxon>
        <taxon>Metazoa</taxon>
        <taxon>Ecdysozoa</taxon>
        <taxon>Nematoda</taxon>
        <taxon>Chromadorea</taxon>
        <taxon>Rhabditida</taxon>
        <taxon>Rhabditina</taxon>
        <taxon>Rhabditomorpha</taxon>
        <taxon>Strongyloidea</taxon>
        <taxon>Heterorhabditidae</taxon>
        <taxon>Heterorhabditis</taxon>
    </lineage>
</organism>
<keyword evidence="1" id="KW-1133">Transmembrane helix</keyword>
<dbReference type="Proteomes" id="UP000095283">
    <property type="component" value="Unplaced"/>
</dbReference>